<feature type="non-terminal residue" evidence="2">
    <location>
        <position position="1"/>
    </location>
</feature>
<proteinExistence type="predicted"/>
<gene>
    <name evidence="2" type="ORF">Taro_023569</name>
</gene>
<evidence type="ECO:0000256" key="1">
    <source>
        <dbReference type="SAM" id="MobiDB-lite"/>
    </source>
</evidence>
<feature type="compositionally biased region" description="Polar residues" evidence="1">
    <location>
        <begin position="291"/>
        <end position="302"/>
    </location>
</feature>
<protein>
    <submittedName>
        <fullName evidence="2">Uncharacterized protein</fullName>
    </submittedName>
</protein>
<dbReference type="Proteomes" id="UP000652761">
    <property type="component" value="Unassembled WGS sequence"/>
</dbReference>
<name>A0A843VBU0_COLES</name>
<accession>A0A843VBU0</accession>
<feature type="region of interest" description="Disordered" evidence="1">
    <location>
        <begin position="291"/>
        <end position="316"/>
    </location>
</feature>
<evidence type="ECO:0000313" key="3">
    <source>
        <dbReference type="Proteomes" id="UP000652761"/>
    </source>
</evidence>
<organism evidence="2 3">
    <name type="scientific">Colocasia esculenta</name>
    <name type="common">Wild taro</name>
    <name type="synonym">Arum esculentum</name>
    <dbReference type="NCBI Taxonomy" id="4460"/>
    <lineage>
        <taxon>Eukaryota</taxon>
        <taxon>Viridiplantae</taxon>
        <taxon>Streptophyta</taxon>
        <taxon>Embryophyta</taxon>
        <taxon>Tracheophyta</taxon>
        <taxon>Spermatophyta</taxon>
        <taxon>Magnoliopsida</taxon>
        <taxon>Liliopsida</taxon>
        <taxon>Araceae</taxon>
        <taxon>Aroideae</taxon>
        <taxon>Colocasieae</taxon>
        <taxon>Colocasia</taxon>
    </lineage>
</organism>
<evidence type="ECO:0000313" key="2">
    <source>
        <dbReference type="EMBL" id="MQL90964.1"/>
    </source>
</evidence>
<sequence>MDGDMGVCRILSFVGLKPGRRSPSPSLAPLLSPSLSLALSEFPAVLGCLPRVEAAVLRRVSLRSCRGRVRAVRCEEETTKPTRRPQRVRSSHGGDRVYVAFSAQRQVVLPLLPFSLYCTRGTCASSLVWSHTSRSLGARHFRACPVREVVTITWDPRPRELVEGVLRARSVLELAATRRTLELREKRVYVAFSAQRQVVLPPLPFSLYCTRGTCASSLVRSHTSRSPGARHMRACPVREVVTVTWDPRPREPVEGVLQITSVLELAATRRTLELRGKRWLGQWRVSRLQSSRGWSGTPRTVWSSTRRRPASSSSHCLAPYGPGTIWRGQ</sequence>
<reference evidence="2" key="1">
    <citation type="submission" date="2017-07" db="EMBL/GenBank/DDBJ databases">
        <title>Taro Niue Genome Assembly and Annotation.</title>
        <authorList>
            <person name="Atibalentja N."/>
            <person name="Keating K."/>
            <person name="Fields C.J."/>
        </authorList>
    </citation>
    <scope>NUCLEOTIDE SEQUENCE</scope>
    <source>
        <strain evidence="2">Niue_2</strain>
        <tissue evidence="2">Leaf</tissue>
    </source>
</reference>
<dbReference type="AlphaFoldDB" id="A0A843VBU0"/>
<comment type="caution">
    <text evidence="2">The sequence shown here is derived from an EMBL/GenBank/DDBJ whole genome shotgun (WGS) entry which is preliminary data.</text>
</comment>
<keyword evidence="3" id="KW-1185">Reference proteome</keyword>
<dbReference type="EMBL" id="NMUH01001290">
    <property type="protein sequence ID" value="MQL90964.1"/>
    <property type="molecule type" value="Genomic_DNA"/>
</dbReference>